<proteinExistence type="predicted"/>
<dbReference type="InterPro" id="IPR018680">
    <property type="entry name" value="DUF2164"/>
</dbReference>
<keyword evidence="2" id="KW-1185">Reference proteome</keyword>
<protein>
    <submittedName>
        <fullName evidence="1">DUF2164 domain-containing protein</fullName>
    </submittedName>
</protein>
<organism evidence="1 2">
    <name type="scientific">Seongchinamella unica</name>
    <dbReference type="NCBI Taxonomy" id="2547392"/>
    <lineage>
        <taxon>Bacteria</taxon>
        <taxon>Pseudomonadati</taxon>
        <taxon>Pseudomonadota</taxon>
        <taxon>Gammaproteobacteria</taxon>
        <taxon>Cellvibrionales</taxon>
        <taxon>Halieaceae</taxon>
        <taxon>Seongchinamella</taxon>
    </lineage>
</organism>
<accession>A0A4R5LPX2</accession>
<dbReference type="AlphaFoldDB" id="A0A4R5LPX2"/>
<evidence type="ECO:0000313" key="2">
    <source>
        <dbReference type="Proteomes" id="UP000295554"/>
    </source>
</evidence>
<name>A0A4R5LPX2_9GAMM</name>
<dbReference type="Pfam" id="PF09932">
    <property type="entry name" value="DUF2164"/>
    <property type="match status" value="1"/>
</dbReference>
<sequence length="80" mass="8875">MSKIEFSAEQKAVLCQQLKAYVANELDHEIGQFESEFLLDFIAGTIGPHFYNQGVSDAAAVVASRFEDIAHALYEIEVPL</sequence>
<dbReference type="RefSeq" id="WP_133213402.1">
    <property type="nucleotide sequence ID" value="NZ_SMSE01000003.1"/>
</dbReference>
<gene>
    <name evidence="1" type="ORF">E2F43_13110</name>
</gene>
<comment type="caution">
    <text evidence="1">The sequence shown here is derived from an EMBL/GenBank/DDBJ whole genome shotgun (WGS) entry which is preliminary data.</text>
</comment>
<dbReference type="OrthoDB" id="6629495at2"/>
<dbReference type="Proteomes" id="UP000295554">
    <property type="component" value="Unassembled WGS sequence"/>
</dbReference>
<evidence type="ECO:0000313" key="1">
    <source>
        <dbReference type="EMBL" id="TDG12531.1"/>
    </source>
</evidence>
<dbReference type="EMBL" id="SMSE01000003">
    <property type="protein sequence ID" value="TDG12531.1"/>
    <property type="molecule type" value="Genomic_DNA"/>
</dbReference>
<reference evidence="1 2" key="1">
    <citation type="submission" date="2019-03" db="EMBL/GenBank/DDBJ databases">
        <title>Seongchinamella monodicae gen. nov., sp. nov., a novel member of the Gammaproteobacteria isolated from a tidal mudflat of beach.</title>
        <authorList>
            <person name="Yang H.G."/>
            <person name="Kang J.W."/>
            <person name="Lee S.D."/>
        </authorList>
    </citation>
    <scope>NUCLEOTIDE SEQUENCE [LARGE SCALE GENOMIC DNA]</scope>
    <source>
        <strain evidence="1 2">GH4-78</strain>
    </source>
</reference>